<feature type="transmembrane region" description="Helical" evidence="1">
    <location>
        <begin position="95"/>
        <end position="120"/>
    </location>
</feature>
<feature type="transmembrane region" description="Helical" evidence="1">
    <location>
        <begin position="30"/>
        <end position="49"/>
    </location>
</feature>
<feature type="transmembrane region" description="Helical" evidence="1">
    <location>
        <begin position="56"/>
        <end position="75"/>
    </location>
</feature>
<dbReference type="AlphaFoldDB" id="A0A0G1NR43"/>
<keyword evidence="1" id="KW-0472">Membrane</keyword>
<evidence type="ECO:0000256" key="1">
    <source>
        <dbReference type="SAM" id="Phobius"/>
    </source>
</evidence>
<name>A0A0G1NR43_9BACT</name>
<feature type="transmembrane region" description="Helical" evidence="1">
    <location>
        <begin position="7"/>
        <end position="24"/>
    </location>
</feature>
<protein>
    <submittedName>
        <fullName evidence="2">Uncharacterized protein</fullName>
    </submittedName>
</protein>
<dbReference type="EMBL" id="LCJW01000005">
    <property type="protein sequence ID" value="KKT86659.1"/>
    <property type="molecule type" value="Genomic_DNA"/>
</dbReference>
<reference evidence="2 3" key="1">
    <citation type="journal article" date="2015" name="Nature">
        <title>rRNA introns, odd ribosomes, and small enigmatic genomes across a large radiation of phyla.</title>
        <authorList>
            <person name="Brown C.T."/>
            <person name="Hug L.A."/>
            <person name="Thomas B.C."/>
            <person name="Sharon I."/>
            <person name="Castelle C.J."/>
            <person name="Singh A."/>
            <person name="Wilkins M.J."/>
            <person name="Williams K.H."/>
            <person name="Banfield J.F."/>
        </authorList>
    </citation>
    <scope>NUCLEOTIDE SEQUENCE [LARGE SCALE GENOMIC DNA]</scope>
</reference>
<feature type="transmembrane region" description="Helical" evidence="1">
    <location>
        <begin position="141"/>
        <end position="158"/>
    </location>
</feature>
<gene>
    <name evidence="2" type="ORF">UW84_C0005G0008</name>
</gene>
<keyword evidence="1" id="KW-1133">Transmembrane helix</keyword>
<feature type="transmembrane region" description="Helical" evidence="1">
    <location>
        <begin position="164"/>
        <end position="184"/>
    </location>
</feature>
<feature type="transmembrane region" description="Helical" evidence="1">
    <location>
        <begin position="222"/>
        <end position="240"/>
    </location>
</feature>
<evidence type="ECO:0000313" key="3">
    <source>
        <dbReference type="Proteomes" id="UP000034797"/>
    </source>
</evidence>
<keyword evidence="1" id="KW-0812">Transmembrane</keyword>
<accession>A0A0G1NR43</accession>
<proteinExistence type="predicted"/>
<evidence type="ECO:0000313" key="2">
    <source>
        <dbReference type="EMBL" id="KKT86659.1"/>
    </source>
</evidence>
<dbReference type="Proteomes" id="UP000034797">
    <property type="component" value="Unassembled WGS sequence"/>
</dbReference>
<feature type="transmembrane region" description="Helical" evidence="1">
    <location>
        <begin position="252"/>
        <end position="273"/>
    </location>
</feature>
<comment type="caution">
    <text evidence="2">The sequence shown here is derived from an EMBL/GenBank/DDBJ whole genome shotgun (WGS) entry which is preliminary data.</text>
</comment>
<feature type="transmembrane region" description="Helical" evidence="1">
    <location>
        <begin position="196"/>
        <end position="216"/>
    </location>
</feature>
<organism evidence="2 3">
    <name type="scientific">Candidatus Collierbacteria bacterium GW2011_GWA2_44_99</name>
    <dbReference type="NCBI Taxonomy" id="1618380"/>
    <lineage>
        <taxon>Bacteria</taxon>
        <taxon>Candidatus Collieribacteriota</taxon>
    </lineage>
</organism>
<sequence length="275" mass="30714">MSKRTRFILVGGLLAVCLWLTTIAPVDYRFGLYLTVSAVAYILSAWVLFDDLKGVEWLTLMVLPTMFTLGSGLFSNFLPSAVPRMFGRAFQLESSILLAGVFKIMYFVLFAVGMYGVLLIENIFSVASIRTIQLFRAAKSVNFILTLISSLFFYTVALSFKLPFWWVMAMVFVTSLILCFPSLWSVDLKGDLVKDATRYSLAMSWVIAMASVALSFWPVKPFMGGLMLTSLLYGLLGIMEQRLSTRVYVESLWEYGVTVAIIIGIGFLTTSWVGG</sequence>